<evidence type="ECO:0000313" key="1">
    <source>
        <dbReference type="EMBL" id="OJI85976.1"/>
    </source>
</evidence>
<name>A0A1L9N9I7_ASPTC</name>
<organism evidence="1 2">
    <name type="scientific">Aspergillus tubingensis (strain CBS 134.48)</name>
    <dbReference type="NCBI Taxonomy" id="767770"/>
    <lineage>
        <taxon>Eukaryota</taxon>
        <taxon>Fungi</taxon>
        <taxon>Dikarya</taxon>
        <taxon>Ascomycota</taxon>
        <taxon>Pezizomycotina</taxon>
        <taxon>Eurotiomycetes</taxon>
        <taxon>Eurotiomycetidae</taxon>
        <taxon>Eurotiales</taxon>
        <taxon>Aspergillaceae</taxon>
        <taxon>Aspergillus</taxon>
        <taxon>Aspergillus subgen. Circumdati</taxon>
    </lineage>
</organism>
<dbReference type="AlphaFoldDB" id="A0A1L9N9I7"/>
<dbReference type="Proteomes" id="UP000184304">
    <property type="component" value="Unassembled WGS sequence"/>
</dbReference>
<gene>
    <name evidence="1" type="ORF">ASPTUDRAFT_187400</name>
</gene>
<evidence type="ECO:0000313" key="2">
    <source>
        <dbReference type="Proteomes" id="UP000184304"/>
    </source>
</evidence>
<dbReference type="EMBL" id="KV878187">
    <property type="protein sequence ID" value="OJI85976.1"/>
    <property type="molecule type" value="Genomic_DNA"/>
</dbReference>
<dbReference type="VEuPathDB" id="FungiDB:ASPTUDRAFT_187400"/>
<dbReference type="OrthoDB" id="10322013at2759"/>
<accession>A0A1L9N9I7</accession>
<keyword evidence="2" id="KW-1185">Reference proteome</keyword>
<reference evidence="2" key="1">
    <citation type="journal article" date="2017" name="Genome Biol.">
        <title>Comparative genomics reveals high biological diversity and specific adaptations in the industrially and medically important fungal genus Aspergillus.</title>
        <authorList>
            <person name="de Vries R.P."/>
            <person name="Riley R."/>
            <person name="Wiebenga A."/>
            <person name="Aguilar-Osorio G."/>
            <person name="Amillis S."/>
            <person name="Uchima C.A."/>
            <person name="Anderluh G."/>
            <person name="Asadollahi M."/>
            <person name="Askin M."/>
            <person name="Barry K."/>
            <person name="Battaglia E."/>
            <person name="Bayram O."/>
            <person name="Benocci T."/>
            <person name="Braus-Stromeyer S.A."/>
            <person name="Caldana C."/>
            <person name="Canovas D."/>
            <person name="Cerqueira G.C."/>
            <person name="Chen F."/>
            <person name="Chen W."/>
            <person name="Choi C."/>
            <person name="Clum A."/>
            <person name="Dos Santos R.A."/>
            <person name="Damasio A.R."/>
            <person name="Diallinas G."/>
            <person name="Emri T."/>
            <person name="Fekete E."/>
            <person name="Flipphi M."/>
            <person name="Freyberg S."/>
            <person name="Gallo A."/>
            <person name="Gournas C."/>
            <person name="Habgood R."/>
            <person name="Hainaut M."/>
            <person name="Harispe M.L."/>
            <person name="Henrissat B."/>
            <person name="Hilden K.S."/>
            <person name="Hope R."/>
            <person name="Hossain A."/>
            <person name="Karabika E."/>
            <person name="Karaffa L."/>
            <person name="Karanyi Z."/>
            <person name="Krasevec N."/>
            <person name="Kuo A."/>
            <person name="Kusch H."/>
            <person name="LaButti K."/>
            <person name="Lagendijk E.L."/>
            <person name="Lapidus A."/>
            <person name="Levasseur A."/>
            <person name="Lindquist E."/>
            <person name="Lipzen A."/>
            <person name="Logrieco A.F."/>
            <person name="MacCabe A."/>
            <person name="Maekelae M.R."/>
            <person name="Malavazi I."/>
            <person name="Melin P."/>
            <person name="Meyer V."/>
            <person name="Mielnichuk N."/>
            <person name="Miskei M."/>
            <person name="Molnar A.P."/>
            <person name="Mule G."/>
            <person name="Ngan C.Y."/>
            <person name="Orejas M."/>
            <person name="Orosz E."/>
            <person name="Ouedraogo J.P."/>
            <person name="Overkamp K.M."/>
            <person name="Park H.-S."/>
            <person name="Perrone G."/>
            <person name="Piumi F."/>
            <person name="Punt P.J."/>
            <person name="Ram A.F."/>
            <person name="Ramon A."/>
            <person name="Rauscher S."/>
            <person name="Record E."/>
            <person name="Riano-Pachon D.M."/>
            <person name="Robert V."/>
            <person name="Roehrig J."/>
            <person name="Ruller R."/>
            <person name="Salamov A."/>
            <person name="Salih N.S."/>
            <person name="Samson R.A."/>
            <person name="Sandor E."/>
            <person name="Sanguinetti M."/>
            <person name="Schuetze T."/>
            <person name="Sepcic K."/>
            <person name="Shelest E."/>
            <person name="Sherlock G."/>
            <person name="Sophianopoulou V."/>
            <person name="Squina F.M."/>
            <person name="Sun H."/>
            <person name="Susca A."/>
            <person name="Todd R.B."/>
            <person name="Tsang A."/>
            <person name="Unkles S.E."/>
            <person name="van de Wiele N."/>
            <person name="van Rossen-Uffink D."/>
            <person name="Oliveira J.V."/>
            <person name="Vesth T.C."/>
            <person name="Visser J."/>
            <person name="Yu J.-H."/>
            <person name="Zhou M."/>
            <person name="Andersen M.R."/>
            <person name="Archer D.B."/>
            <person name="Baker S.E."/>
            <person name="Benoit I."/>
            <person name="Brakhage A.A."/>
            <person name="Braus G.H."/>
            <person name="Fischer R."/>
            <person name="Frisvad J.C."/>
            <person name="Goldman G.H."/>
            <person name="Houbraken J."/>
            <person name="Oakley B."/>
            <person name="Pocsi I."/>
            <person name="Scazzocchio C."/>
            <person name="Seiboth B."/>
            <person name="vanKuyk P.A."/>
            <person name="Wortman J."/>
            <person name="Dyer P.S."/>
            <person name="Grigoriev I.V."/>
        </authorList>
    </citation>
    <scope>NUCLEOTIDE SEQUENCE [LARGE SCALE GENOMIC DNA]</scope>
    <source>
        <strain evidence="2">CBS 134.48</strain>
    </source>
</reference>
<sequence>MAGSTDAKPPPSHAQQGHPVRLVAVIFGFAVKATSSARISESGPVIPSVIRVFPDTLDSPVEVSFPPWFFESSASKQERVRPQLPDMKEDYIASILHPPPVNSPGARGPQ</sequence>
<protein>
    <submittedName>
        <fullName evidence="1">Uncharacterized protein</fullName>
    </submittedName>
</protein>
<proteinExistence type="predicted"/>